<protein>
    <recommendedName>
        <fullName evidence="8">Protein ripply2</fullName>
    </recommendedName>
</protein>
<dbReference type="AlphaFoldDB" id="A0A3Q1JXR2"/>
<keyword evidence="7" id="KW-1185">Reference proteome</keyword>
<organism evidence="6 7">
    <name type="scientific">Anabas testudineus</name>
    <name type="common">Climbing perch</name>
    <name type="synonym">Anthias testudineus</name>
    <dbReference type="NCBI Taxonomy" id="64144"/>
    <lineage>
        <taxon>Eukaryota</taxon>
        <taxon>Metazoa</taxon>
        <taxon>Chordata</taxon>
        <taxon>Craniata</taxon>
        <taxon>Vertebrata</taxon>
        <taxon>Euteleostomi</taxon>
        <taxon>Actinopterygii</taxon>
        <taxon>Neopterygii</taxon>
        <taxon>Teleostei</taxon>
        <taxon>Neoteleostei</taxon>
        <taxon>Acanthomorphata</taxon>
        <taxon>Anabantaria</taxon>
        <taxon>Anabantiformes</taxon>
        <taxon>Anabantoidei</taxon>
        <taxon>Anabantidae</taxon>
        <taxon>Anabas</taxon>
    </lineage>
</organism>
<evidence type="ECO:0000256" key="4">
    <source>
        <dbReference type="ARBA" id="ARBA00023242"/>
    </source>
</evidence>
<dbReference type="OrthoDB" id="5978888at2759"/>
<comment type="similarity">
    <text evidence="2">Belongs to the ripply family.</text>
</comment>
<dbReference type="Ensembl" id="ENSATET00000020861.2">
    <property type="protein sequence ID" value="ENSATEP00000020506.1"/>
    <property type="gene ID" value="ENSATEG00000014300.2"/>
</dbReference>
<dbReference type="GeneTree" id="ENSGT00940000161952"/>
<sequence length="101" mass="11508">METYSTDSGLTCVFTGGNATQQANFWRPWTGKENTTGALNVSVVNLTALYWPKSRCFDYLYREAEMLLRNYPVQATICPYEDSSSDEDSDDEEVEVEKELN</sequence>
<dbReference type="Proteomes" id="UP000265040">
    <property type="component" value="Chromosome 24"/>
</dbReference>
<dbReference type="FunCoup" id="A0A3Q1JXR2">
    <property type="interactions" value="300"/>
</dbReference>
<evidence type="ECO:0000256" key="3">
    <source>
        <dbReference type="ARBA" id="ARBA00022473"/>
    </source>
</evidence>
<evidence type="ECO:0000256" key="1">
    <source>
        <dbReference type="ARBA" id="ARBA00004123"/>
    </source>
</evidence>
<reference evidence="6" key="3">
    <citation type="submission" date="2025-09" db="UniProtKB">
        <authorList>
            <consortium name="Ensembl"/>
        </authorList>
    </citation>
    <scope>IDENTIFICATION</scope>
</reference>
<dbReference type="OMA" id="LWRPWTG"/>
<dbReference type="InterPro" id="IPR028127">
    <property type="entry name" value="Ripply_fam"/>
</dbReference>
<accession>A0A3Q1JXR2</accession>
<dbReference type="GO" id="GO:0000122">
    <property type="term" value="P:negative regulation of transcription by RNA polymerase II"/>
    <property type="evidence" value="ECO:0007669"/>
    <property type="project" value="TreeGrafter"/>
</dbReference>
<evidence type="ECO:0000256" key="2">
    <source>
        <dbReference type="ARBA" id="ARBA00006944"/>
    </source>
</evidence>
<evidence type="ECO:0000313" key="7">
    <source>
        <dbReference type="Proteomes" id="UP000265040"/>
    </source>
</evidence>
<proteinExistence type="inferred from homology"/>
<comment type="subcellular location">
    <subcellularLocation>
        <location evidence="1">Nucleus</location>
    </subcellularLocation>
</comment>
<keyword evidence="4" id="KW-0539">Nucleus</keyword>
<name>A0A3Q1JXR2_ANATE</name>
<dbReference type="GO" id="GO:0009880">
    <property type="term" value="P:embryonic pattern specification"/>
    <property type="evidence" value="ECO:0007669"/>
    <property type="project" value="TreeGrafter"/>
</dbReference>
<gene>
    <name evidence="6" type="primary">RIPPLY2</name>
</gene>
<feature type="compositionally biased region" description="Acidic residues" evidence="5">
    <location>
        <begin position="83"/>
        <end position="101"/>
    </location>
</feature>
<dbReference type="PANTHER" id="PTHR16770">
    <property type="entry name" value="PROTEIN RIPPLY-LIKE"/>
    <property type="match status" value="1"/>
</dbReference>
<dbReference type="InParanoid" id="A0A3Q1JXR2"/>
<evidence type="ECO:0008006" key="8">
    <source>
        <dbReference type="Google" id="ProtNLM"/>
    </source>
</evidence>
<feature type="region of interest" description="Disordered" evidence="5">
    <location>
        <begin position="79"/>
        <end position="101"/>
    </location>
</feature>
<dbReference type="STRING" id="64144.ENSATEP00000020506"/>
<evidence type="ECO:0000256" key="5">
    <source>
        <dbReference type="SAM" id="MobiDB-lite"/>
    </source>
</evidence>
<reference evidence="6" key="1">
    <citation type="submission" date="2021-04" db="EMBL/GenBank/DDBJ databases">
        <authorList>
            <consortium name="Wellcome Sanger Institute Data Sharing"/>
        </authorList>
    </citation>
    <scope>NUCLEOTIDE SEQUENCE [LARGE SCALE GENOMIC DNA]</scope>
</reference>
<evidence type="ECO:0000313" key="6">
    <source>
        <dbReference type="Ensembl" id="ENSATEP00000020506.1"/>
    </source>
</evidence>
<dbReference type="PANTHER" id="PTHR16770:SF3">
    <property type="entry name" value="PROTEIN RIPPLY2"/>
    <property type="match status" value="1"/>
</dbReference>
<keyword evidence="3" id="KW-0217">Developmental protein</keyword>
<dbReference type="GO" id="GO:0005634">
    <property type="term" value="C:nucleus"/>
    <property type="evidence" value="ECO:0007669"/>
    <property type="project" value="UniProtKB-SubCell"/>
</dbReference>
<reference evidence="6" key="2">
    <citation type="submission" date="2025-08" db="UniProtKB">
        <authorList>
            <consortium name="Ensembl"/>
        </authorList>
    </citation>
    <scope>IDENTIFICATION</scope>
</reference>
<dbReference type="Pfam" id="PF14998">
    <property type="entry name" value="Ripply"/>
    <property type="match status" value="1"/>
</dbReference>